<feature type="compositionally biased region" description="Basic and acidic residues" evidence="2">
    <location>
        <begin position="38"/>
        <end position="56"/>
    </location>
</feature>
<dbReference type="SUPFAM" id="SSF56672">
    <property type="entry name" value="DNA/RNA polymerases"/>
    <property type="match status" value="1"/>
</dbReference>
<keyword evidence="3" id="KW-0548">Nucleotidyltransferase</keyword>
<dbReference type="InterPro" id="IPR032567">
    <property type="entry name" value="RTL1-rel"/>
</dbReference>
<feature type="region of interest" description="Disordered" evidence="2">
    <location>
        <begin position="1"/>
        <end position="71"/>
    </location>
</feature>
<dbReference type="InterPro" id="IPR043128">
    <property type="entry name" value="Rev_trsase/Diguanyl_cyclase"/>
</dbReference>
<feature type="region of interest" description="Disordered" evidence="2">
    <location>
        <begin position="502"/>
        <end position="552"/>
    </location>
</feature>
<reference evidence="3" key="1">
    <citation type="journal article" date="2019" name="Sci. Rep.">
        <title>Draft genome of Tanacetum cinerariifolium, the natural source of mosquito coil.</title>
        <authorList>
            <person name="Yamashiro T."/>
            <person name="Shiraishi A."/>
            <person name="Satake H."/>
            <person name="Nakayama K."/>
        </authorList>
    </citation>
    <scope>NUCLEOTIDE SEQUENCE</scope>
</reference>
<protein>
    <submittedName>
        <fullName evidence="3">Reverse transcriptase domain-containing protein</fullName>
    </submittedName>
</protein>
<dbReference type="InterPro" id="IPR043502">
    <property type="entry name" value="DNA/RNA_pol_sf"/>
</dbReference>
<feature type="coiled-coil region" evidence="1">
    <location>
        <begin position="78"/>
        <end position="119"/>
    </location>
</feature>
<comment type="caution">
    <text evidence="3">The sequence shown here is derived from an EMBL/GenBank/DDBJ whole genome shotgun (WGS) entry which is preliminary data.</text>
</comment>
<keyword evidence="3" id="KW-0695">RNA-directed DNA polymerase</keyword>
<dbReference type="Gene3D" id="3.30.70.270">
    <property type="match status" value="1"/>
</dbReference>
<feature type="region of interest" description="Disordered" evidence="2">
    <location>
        <begin position="576"/>
        <end position="598"/>
    </location>
</feature>
<organism evidence="3">
    <name type="scientific">Tanacetum cinerariifolium</name>
    <name type="common">Dalmatian daisy</name>
    <name type="synonym">Chrysanthemum cinerariifolium</name>
    <dbReference type="NCBI Taxonomy" id="118510"/>
    <lineage>
        <taxon>Eukaryota</taxon>
        <taxon>Viridiplantae</taxon>
        <taxon>Streptophyta</taxon>
        <taxon>Embryophyta</taxon>
        <taxon>Tracheophyta</taxon>
        <taxon>Spermatophyta</taxon>
        <taxon>Magnoliopsida</taxon>
        <taxon>eudicotyledons</taxon>
        <taxon>Gunneridae</taxon>
        <taxon>Pentapetalae</taxon>
        <taxon>asterids</taxon>
        <taxon>campanulids</taxon>
        <taxon>Asterales</taxon>
        <taxon>Asteraceae</taxon>
        <taxon>Asteroideae</taxon>
        <taxon>Anthemideae</taxon>
        <taxon>Anthemidinae</taxon>
        <taxon>Tanacetum</taxon>
    </lineage>
</organism>
<sequence length="1299" mass="147394">MGKVSVTPTDPLYTPTITQPSTSKPQKKQKLRKQRRHDTKETHRSGPGDNVKDKAFNAKNVSQHSNDPLLSGEDSIQLKELMEICTKLQQRVLDLETTKTNQAMKINNLKRSIKKLEKKQYLGEEDASKQGRNIADIDTDAGNTLVDETAEDQGRFDDQEMFDTRVFDDEEVVVEKAVVDKEVITVKEVNASQDQARSVVMQEPSKTTTTTPPPIKSKDNGKGIMVEEPLKMKKKDQIIFDHQEDKRLQAEIDEEERLARERARLVGMKAQQEKEANIALIESWHEVQAKMEADYQLAQRLQAEEQEQLIDAKKIRLFMDFFKKKRKFFAAKREIEKSSKKTKAAEGNSKRSSEEIEQESFKRQKVDDNQETNELKRCLEIVPNDGDDVTIDATPLSSKSPTIVDYKIYKEGIKIMSSSSTVTYTSVYSDSELWRFYYGSDEEPEAPEEAPPSLHYVPGFEHPLSPNYVHGPKNPPSLVYVPEPEYPEYLVPSNAEVPIKDRALPDDVSPTGLSSGYAANSDLEEDPKDDLEKDPANYPTDGGDDYDNESFKDDVDKEDEEAFEDEDDEEAAGIQLRVASPPQLLPSTSHRTNIPKEMPPQKRAYFTAHTPRRLMYREVGYGITYTWDELVDTIQKIAPNTLKEKMPLKRTAASTTPMTDAQIKVLIAQGVSTTLTDYEGTRSRNGDNNNDLGTGVRRQTPIAREYTYNDFLKCQPINFKGAEGVVRGEIKKLETEIWNSKVKESDAVEKFIGGLPNMIQGSVTTSKPKTMQAAIEITNDLMDQKICTLTERQAGNKRKFDDTSRNNQNQQQPFKRHNVAWAYTAGSGEKKLYGRSKSIALRENQRVLTCFECLAQGYFKSNCLKLKKKNQGNQAGNGNVVARAYGVGTVGKNTNANVVTGTFLLNNCYALILFDTGADRSFVSTVYSYLIDIIPTTLDHDYDVKLADGKISRLSKYHIVIDCDEKIICIPFGNEMLISHGDGSNDGHGKKAKDKLEEKRLEDVPIVRDFSEVIPEDLPGIPPTRQVKFQIDLIPSVAHSGYLCGSCQDRVYKRLAFPKTPTEIRQFLGLASYYRRFIEGFSRIAKSMTKPTQKKFKFDWGDKEEVAIQLISRNCAEARKLKNLEAKDVGGMLVENSREPEKPRKEKLEPHADETMCLITEVSPWKGVIRCGKWGKLNPRVHSIFHSTFHVSNLKKCLSDDLLDEIHIDDKLHFVEKLVEIMNREVKQLKQIYIPIIKVQWNSRRGLEFTWEREDQFAKEVSASLHKNRTLDKCRILSLANKAPLTGKDCNIPLFQVIL</sequence>
<feature type="compositionally biased region" description="Basic and acidic residues" evidence="2">
    <location>
        <begin position="348"/>
        <end position="369"/>
    </location>
</feature>
<dbReference type="Pfam" id="PF08284">
    <property type="entry name" value="RVP_2"/>
    <property type="match status" value="1"/>
</dbReference>
<dbReference type="EMBL" id="BKCJ010000165">
    <property type="protein sequence ID" value="GEU30531.1"/>
    <property type="molecule type" value="Genomic_DNA"/>
</dbReference>
<proteinExistence type="predicted"/>
<feature type="region of interest" description="Disordered" evidence="2">
    <location>
        <begin position="195"/>
        <end position="222"/>
    </location>
</feature>
<dbReference type="GO" id="GO:0006508">
    <property type="term" value="P:proteolysis"/>
    <property type="evidence" value="ECO:0007669"/>
    <property type="project" value="InterPro"/>
</dbReference>
<feature type="region of interest" description="Disordered" evidence="2">
    <location>
        <begin position="339"/>
        <end position="369"/>
    </location>
</feature>
<keyword evidence="3" id="KW-0808">Transferase</keyword>
<feature type="compositionally biased region" description="Polar residues" evidence="2">
    <location>
        <begin position="59"/>
        <end position="68"/>
    </location>
</feature>
<dbReference type="GO" id="GO:0003964">
    <property type="term" value="F:RNA-directed DNA polymerase activity"/>
    <property type="evidence" value="ECO:0007669"/>
    <property type="project" value="UniProtKB-KW"/>
</dbReference>
<dbReference type="PROSITE" id="PS00141">
    <property type="entry name" value="ASP_PROTEASE"/>
    <property type="match status" value="1"/>
</dbReference>
<feature type="compositionally biased region" description="Basic residues" evidence="2">
    <location>
        <begin position="25"/>
        <end position="37"/>
    </location>
</feature>
<dbReference type="InterPro" id="IPR001969">
    <property type="entry name" value="Aspartic_peptidase_AS"/>
</dbReference>
<evidence type="ECO:0000256" key="1">
    <source>
        <dbReference type="SAM" id="Coils"/>
    </source>
</evidence>
<name>A0A6L2J198_TANCI</name>
<evidence type="ECO:0000313" key="3">
    <source>
        <dbReference type="EMBL" id="GEU30531.1"/>
    </source>
</evidence>
<evidence type="ECO:0000256" key="2">
    <source>
        <dbReference type="SAM" id="MobiDB-lite"/>
    </source>
</evidence>
<accession>A0A6L2J198</accession>
<gene>
    <name evidence="3" type="ORF">Tci_002509</name>
</gene>
<keyword evidence="1" id="KW-0175">Coiled coil</keyword>
<dbReference type="PANTHER" id="PTHR15503">
    <property type="entry name" value="LDOC1 RELATED"/>
    <property type="match status" value="1"/>
</dbReference>
<dbReference type="PANTHER" id="PTHR15503:SF45">
    <property type="entry name" value="RNA-DIRECTED DNA POLYMERASE HOMOLOG"/>
    <property type="match status" value="1"/>
</dbReference>
<dbReference type="GO" id="GO:0004190">
    <property type="term" value="F:aspartic-type endopeptidase activity"/>
    <property type="evidence" value="ECO:0007669"/>
    <property type="project" value="InterPro"/>
</dbReference>